<evidence type="ECO:0000313" key="1">
    <source>
        <dbReference type="EMBL" id="KAJ3831934.1"/>
    </source>
</evidence>
<dbReference type="EMBL" id="MU807152">
    <property type="protein sequence ID" value="KAJ3831934.1"/>
    <property type="molecule type" value="Genomic_DNA"/>
</dbReference>
<reference evidence="1" key="1">
    <citation type="submission" date="2022-08" db="EMBL/GenBank/DDBJ databases">
        <authorList>
            <consortium name="DOE Joint Genome Institute"/>
            <person name="Min B."/>
            <person name="Riley R."/>
            <person name="Sierra-Patev S."/>
            <person name="Naranjo-Ortiz M."/>
            <person name="Looney B."/>
            <person name="Konkel Z."/>
            <person name="Slot J.C."/>
            <person name="Sakamoto Y."/>
            <person name="Steenwyk J.L."/>
            <person name="Rokas A."/>
            <person name="Carro J."/>
            <person name="Camarero S."/>
            <person name="Ferreira P."/>
            <person name="Molpeceres G."/>
            <person name="Ruiz-Duenas F.J."/>
            <person name="Serrano A."/>
            <person name="Henrissat B."/>
            <person name="Drula E."/>
            <person name="Hughes K.W."/>
            <person name="Mata J.L."/>
            <person name="Ishikawa N.K."/>
            <person name="Vargas-Isla R."/>
            <person name="Ushijima S."/>
            <person name="Smith C.A."/>
            <person name="Ahrendt S."/>
            <person name="Andreopoulos W."/>
            <person name="He G."/>
            <person name="Labutti K."/>
            <person name="Lipzen A."/>
            <person name="Ng V."/>
            <person name="Sandor L."/>
            <person name="Barry K."/>
            <person name="Martinez A.T."/>
            <person name="Xiao Y."/>
            <person name="Gibbons J.G."/>
            <person name="Terashima K."/>
            <person name="Hibbett D.S."/>
            <person name="Grigoriev I.V."/>
        </authorList>
    </citation>
    <scope>NUCLEOTIDE SEQUENCE</scope>
    <source>
        <strain evidence="1">TFB9207</strain>
    </source>
</reference>
<organism evidence="1 2">
    <name type="scientific">Lentinula raphanica</name>
    <dbReference type="NCBI Taxonomy" id="153919"/>
    <lineage>
        <taxon>Eukaryota</taxon>
        <taxon>Fungi</taxon>
        <taxon>Dikarya</taxon>
        <taxon>Basidiomycota</taxon>
        <taxon>Agaricomycotina</taxon>
        <taxon>Agaricomycetes</taxon>
        <taxon>Agaricomycetidae</taxon>
        <taxon>Agaricales</taxon>
        <taxon>Marasmiineae</taxon>
        <taxon>Omphalotaceae</taxon>
        <taxon>Lentinula</taxon>
    </lineage>
</organism>
<accession>A0AA38NWI7</accession>
<protein>
    <submittedName>
        <fullName evidence="1">Uncharacterized protein</fullName>
    </submittedName>
</protein>
<comment type="caution">
    <text evidence="1">The sequence shown here is derived from an EMBL/GenBank/DDBJ whole genome shotgun (WGS) entry which is preliminary data.</text>
</comment>
<name>A0AA38NWI7_9AGAR</name>
<proteinExistence type="predicted"/>
<dbReference type="Gene3D" id="3.60.130.30">
    <property type="match status" value="1"/>
</dbReference>
<sequence length="351" mass="39686">MRERLGATVSKIETEFNTDVLLESTSGYLGMERVDESVRALRQEQTLADLTGQNSPYKFEIVEANIEHPEPTLFTDSSQRVFAARVPPPSGDPRFIDAAVQAADVLEQYCPVLFNENEPYPGHRRGDFAVKAVGISFGGGQKKPKRIYHPEIDLELLTDICEMSCIKRLAGHASTAFQTWAPNLYDLYVEYMKRLKELFPDITFNFLNSIFACCTLNFGPQTVMVEHLDNLNYIFGWCAITALGSFDHHAGGHFVLWDLNQVIELPVGWTMLIPSSYLRHSNTRLQPGEKRYSLTQYTAGGLFWVIDNEGKTRKKMSRRERAAAEKLQALRLSQDLNCYSTLEQLGVTATD</sequence>
<gene>
    <name evidence="1" type="ORF">F5878DRAFT_667034</name>
</gene>
<dbReference type="Proteomes" id="UP001163846">
    <property type="component" value="Unassembled WGS sequence"/>
</dbReference>
<dbReference type="AlphaFoldDB" id="A0AA38NWI7"/>
<keyword evidence="2" id="KW-1185">Reference proteome</keyword>
<evidence type="ECO:0000313" key="2">
    <source>
        <dbReference type="Proteomes" id="UP001163846"/>
    </source>
</evidence>